<feature type="compositionally biased region" description="Basic and acidic residues" evidence="1">
    <location>
        <begin position="65"/>
        <end position="86"/>
    </location>
</feature>
<accession>A0A085NDF5</accession>
<reference evidence="3 4" key="1">
    <citation type="journal article" date="2014" name="Nat. Genet.">
        <title>Genome and transcriptome of the porcine whipworm Trichuris suis.</title>
        <authorList>
            <person name="Jex A.R."/>
            <person name="Nejsum P."/>
            <person name="Schwarz E.M."/>
            <person name="Hu L."/>
            <person name="Young N.D."/>
            <person name="Hall R.S."/>
            <person name="Korhonen P.K."/>
            <person name="Liao S."/>
            <person name="Thamsborg S."/>
            <person name="Xia J."/>
            <person name="Xu P."/>
            <person name="Wang S."/>
            <person name="Scheerlinck J.P."/>
            <person name="Hofmann A."/>
            <person name="Sternberg P.W."/>
            <person name="Wang J."/>
            <person name="Gasser R.B."/>
        </authorList>
    </citation>
    <scope>NUCLEOTIDE SEQUENCE [LARGE SCALE GENOMIC DNA]</scope>
    <source>
        <strain evidence="3">DCEP-RM93F</strain>
        <strain evidence="2">DCEP-RM93M</strain>
    </source>
</reference>
<dbReference type="Proteomes" id="UP000030764">
    <property type="component" value="Unassembled WGS sequence"/>
</dbReference>
<feature type="region of interest" description="Disordered" evidence="1">
    <location>
        <begin position="65"/>
        <end position="98"/>
    </location>
</feature>
<evidence type="ECO:0000313" key="3">
    <source>
        <dbReference type="EMBL" id="KFD67501.1"/>
    </source>
</evidence>
<dbReference type="EMBL" id="KL363315">
    <property type="protein sequence ID" value="KFD47751.1"/>
    <property type="molecule type" value="Genomic_DNA"/>
</dbReference>
<name>A0A085NDF5_9BILA</name>
<evidence type="ECO:0000313" key="2">
    <source>
        <dbReference type="EMBL" id="KFD47751.1"/>
    </source>
</evidence>
<evidence type="ECO:0000256" key="1">
    <source>
        <dbReference type="SAM" id="MobiDB-lite"/>
    </source>
</evidence>
<organism evidence="3">
    <name type="scientific">Trichuris suis</name>
    <name type="common">pig whipworm</name>
    <dbReference type="NCBI Taxonomy" id="68888"/>
    <lineage>
        <taxon>Eukaryota</taxon>
        <taxon>Metazoa</taxon>
        <taxon>Ecdysozoa</taxon>
        <taxon>Nematoda</taxon>
        <taxon>Enoplea</taxon>
        <taxon>Dorylaimia</taxon>
        <taxon>Trichinellida</taxon>
        <taxon>Trichuridae</taxon>
        <taxon>Trichuris</taxon>
    </lineage>
</organism>
<evidence type="ECO:0000313" key="4">
    <source>
        <dbReference type="Proteomes" id="UP000030764"/>
    </source>
</evidence>
<keyword evidence="4" id="KW-1185">Reference proteome</keyword>
<gene>
    <name evidence="2" type="ORF">M513_11363</name>
    <name evidence="3" type="ORF">M514_11363</name>
</gene>
<protein>
    <submittedName>
        <fullName evidence="3">Uncharacterized protein</fullName>
    </submittedName>
</protein>
<sequence length="98" mass="11256">MDILREVSLPALNNVEDAIPELLGFIFFSRMETLTVRLCDERASGIPRSHHTGQMANPTMWDKDKEESATHNTVHHKELKEKRVRSSDPLFRTLNNAL</sequence>
<dbReference type="Proteomes" id="UP000030758">
    <property type="component" value="Unassembled WGS sequence"/>
</dbReference>
<dbReference type="AlphaFoldDB" id="A0A085NDF5"/>
<proteinExistence type="predicted"/>
<dbReference type="EMBL" id="KL367514">
    <property type="protein sequence ID" value="KFD67501.1"/>
    <property type="molecule type" value="Genomic_DNA"/>
</dbReference>